<dbReference type="AlphaFoldDB" id="A0A9X4E7I6"/>
<gene>
    <name evidence="1" type="ORF">ORY91_000367</name>
    <name evidence="2" type="ORF">V9W64_01205</name>
</gene>
<sequence>MYHYQSDATRFINDYLEQNPQEAEQRLKNRSILWDVAVNPEEQANYEAAKLPKKPYAYQPD</sequence>
<reference evidence="2" key="2">
    <citation type="submission" date="2024-02" db="EMBL/GenBank/DDBJ databases">
        <title>Neisseria leonii sp. nov.</title>
        <authorList>
            <person name="Boutroux M."/>
            <person name="Favre-Rochex S."/>
            <person name="Gorgette O."/>
            <person name="Touak G."/>
            <person name="Muhle E."/>
            <person name="Chesneau O."/>
            <person name="Clermont D."/>
            <person name="Rahi P."/>
        </authorList>
    </citation>
    <scope>NUCLEOTIDE SEQUENCE</scope>
    <source>
        <strain evidence="2">51.81</strain>
    </source>
</reference>
<evidence type="ECO:0000313" key="3">
    <source>
        <dbReference type="Proteomes" id="UP001149607"/>
    </source>
</evidence>
<evidence type="ECO:0000313" key="2">
    <source>
        <dbReference type="EMBL" id="WWY03397.1"/>
    </source>
</evidence>
<dbReference type="RefSeq" id="WP_274584301.1">
    <property type="nucleotide sequence ID" value="NZ_CP145811.1"/>
</dbReference>
<dbReference type="EMBL" id="CP146598">
    <property type="protein sequence ID" value="WWY03397.1"/>
    <property type="molecule type" value="Genomic_DNA"/>
</dbReference>
<name>A0A9X4E7I6_9NEIS</name>
<protein>
    <submittedName>
        <fullName evidence="1">DUF3460 family protein</fullName>
    </submittedName>
</protein>
<keyword evidence="3" id="KW-1185">Reference proteome</keyword>
<dbReference type="Proteomes" id="UP001149607">
    <property type="component" value="Chromosome"/>
</dbReference>
<reference evidence="1" key="1">
    <citation type="submission" date="2022-10" db="EMBL/GenBank/DDBJ databases">
        <authorList>
            <person name="Boutroux M."/>
        </authorList>
    </citation>
    <scope>NUCLEOTIDE SEQUENCE</scope>
    <source>
        <strain evidence="1">51.81</strain>
    </source>
</reference>
<dbReference type="InterPro" id="IPR021853">
    <property type="entry name" value="DUF3460"/>
</dbReference>
<evidence type="ECO:0000313" key="1">
    <source>
        <dbReference type="EMBL" id="MDD9326993.1"/>
    </source>
</evidence>
<dbReference type="Pfam" id="PF11943">
    <property type="entry name" value="DUF3460"/>
    <property type="match status" value="1"/>
</dbReference>
<organism evidence="1">
    <name type="scientific">Neisseria leonii</name>
    <dbReference type="NCBI Taxonomy" id="2995413"/>
    <lineage>
        <taxon>Bacteria</taxon>
        <taxon>Pseudomonadati</taxon>
        <taxon>Pseudomonadota</taxon>
        <taxon>Betaproteobacteria</taxon>
        <taxon>Neisseriales</taxon>
        <taxon>Neisseriaceae</taxon>
        <taxon>Neisseria</taxon>
    </lineage>
</organism>
<dbReference type="EMBL" id="JAPQFL010000001">
    <property type="protein sequence ID" value="MDD9326993.1"/>
    <property type="molecule type" value="Genomic_DNA"/>
</dbReference>
<accession>A0A9X4E7I6</accession>
<proteinExistence type="predicted"/>